<gene>
    <name evidence="3" type="ORF">DOE59_09160</name>
</gene>
<keyword evidence="2" id="KW-0472">Membrane</keyword>
<accession>A0A7U5YF71</accession>
<dbReference type="RefSeq" id="WP_154708165.1">
    <property type="nucleotide sequence ID" value="NZ_CP029989.1"/>
</dbReference>
<feature type="coiled-coil region" evidence="1">
    <location>
        <begin position="31"/>
        <end position="58"/>
    </location>
</feature>
<keyword evidence="1" id="KW-0175">Coiled coil</keyword>
<dbReference type="AlphaFoldDB" id="A0A7U5YF71"/>
<organism evidence="3 4">
    <name type="scientific">Salmonella enterica subsp. diarizonae serovar 48:i:z</name>
    <dbReference type="NCBI Taxonomy" id="1192842"/>
    <lineage>
        <taxon>Bacteria</taxon>
        <taxon>Pseudomonadati</taxon>
        <taxon>Pseudomonadota</taxon>
        <taxon>Gammaproteobacteria</taxon>
        <taxon>Enterobacterales</taxon>
        <taxon>Enterobacteriaceae</taxon>
        <taxon>Salmonella</taxon>
    </lineage>
</organism>
<feature type="transmembrane region" description="Helical" evidence="2">
    <location>
        <begin position="153"/>
        <end position="177"/>
    </location>
</feature>
<proteinExistence type="predicted"/>
<dbReference type="Proteomes" id="UP000252003">
    <property type="component" value="Chromosome"/>
</dbReference>
<keyword evidence="2" id="KW-1133">Transmembrane helix</keyword>
<sequence length="218" mass="24517">MTSKKWVFRELIKDENDYQGLLAYTCYKIEKDKLAQDLREANKSDEELEKALEQFHNASVTKGQLEEFKKKGLGVMTALTEVLDEGLISKHNGEIQTLKNQHQSALKQKDIAHTKILEQAVKVAKSETKKEILAKMQAYPLVKTSKLTKIAKWILNGFQSVVAVFILIFALHALAYWSSDDATKSGVVSSFWGRVQNMFNSPIPSSEVSSKPTNVNPS</sequence>
<dbReference type="EMBL" id="CP029989">
    <property type="protein sequence ID" value="AXC71742.1"/>
    <property type="molecule type" value="Genomic_DNA"/>
</dbReference>
<keyword evidence="2" id="KW-0812">Transmembrane</keyword>
<reference evidence="3 4" key="1">
    <citation type="submission" date="2018-06" db="EMBL/GenBank/DDBJ databases">
        <title>Salmonella Enterica genomes from various sources.</title>
        <authorList>
            <person name="Nash J.H.E."/>
            <person name="Robertson J."/>
            <person name="Bessonov K."/>
        </authorList>
    </citation>
    <scope>NUCLEOTIDE SEQUENCE [LARGE SCALE GENOMIC DNA]</scope>
    <source>
        <strain evidence="3 4">SA20121591</strain>
    </source>
</reference>
<evidence type="ECO:0000256" key="2">
    <source>
        <dbReference type="SAM" id="Phobius"/>
    </source>
</evidence>
<evidence type="ECO:0000313" key="4">
    <source>
        <dbReference type="Proteomes" id="UP000252003"/>
    </source>
</evidence>
<evidence type="ECO:0000256" key="1">
    <source>
        <dbReference type="SAM" id="Coils"/>
    </source>
</evidence>
<protein>
    <submittedName>
        <fullName evidence="3">Uncharacterized protein</fullName>
    </submittedName>
</protein>
<evidence type="ECO:0000313" key="3">
    <source>
        <dbReference type="EMBL" id="AXC71742.1"/>
    </source>
</evidence>
<name>A0A7U5YF71_SALDZ</name>